<evidence type="ECO:0000313" key="4">
    <source>
        <dbReference type="Proteomes" id="UP000294530"/>
    </source>
</evidence>
<dbReference type="EMBL" id="SHOA02000007">
    <property type="protein sequence ID" value="TDH69698.1"/>
    <property type="molecule type" value="Genomic_DNA"/>
</dbReference>
<dbReference type="Pfam" id="PF06951">
    <property type="entry name" value="PLA2G12"/>
    <property type="match status" value="1"/>
</dbReference>
<feature type="compositionally biased region" description="Basic and acidic residues" evidence="1">
    <location>
        <begin position="249"/>
        <end position="259"/>
    </location>
</feature>
<accession>A0A976FMY6</accession>
<keyword evidence="4" id="KW-1185">Reference proteome</keyword>
<dbReference type="SUPFAM" id="SSF48619">
    <property type="entry name" value="Phospholipase A2, PLA2"/>
    <property type="match status" value="1"/>
</dbReference>
<dbReference type="OrthoDB" id="3935740at2759"/>
<dbReference type="GO" id="GO:0005576">
    <property type="term" value="C:extracellular region"/>
    <property type="evidence" value="ECO:0007669"/>
    <property type="project" value="InterPro"/>
</dbReference>
<protein>
    <recommendedName>
        <fullName evidence="5">Phospholipase A2</fullName>
    </recommendedName>
</protein>
<dbReference type="InterPro" id="IPR010711">
    <property type="entry name" value="PLA2G12"/>
</dbReference>
<dbReference type="GO" id="GO:0016042">
    <property type="term" value="P:lipid catabolic process"/>
    <property type="evidence" value="ECO:0007669"/>
    <property type="project" value="InterPro"/>
</dbReference>
<dbReference type="KEGG" id="blac:94345072"/>
<dbReference type="GeneID" id="94345072"/>
<dbReference type="Proteomes" id="UP000294530">
    <property type="component" value="Unassembled WGS sequence"/>
</dbReference>
<reference evidence="3 4" key="1">
    <citation type="journal article" date="2021" name="Genome Biol.">
        <title>AFLAP: assembly-free linkage analysis pipeline using k-mers from genome sequencing data.</title>
        <authorList>
            <person name="Fletcher K."/>
            <person name="Zhang L."/>
            <person name="Gil J."/>
            <person name="Han R."/>
            <person name="Cavanaugh K."/>
            <person name="Michelmore R."/>
        </authorList>
    </citation>
    <scope>NUCLEOTIDE SEQUENCE [LARGE SCALE GENOMIC DNA]</scope>
    <source>
        <strain evidence="3 4">SF5</strain>
    </source>
</reference>
<dbReference type="AlphaFoldDB" id="A0A976FMY6"/>
<comment type="caution">
    <text evidence="3">The sequence shown here is derived from an EMBL/GenBank/DDBJ whole genome shotgun (WGS) entry which is preliminary data.</text>
</comment>
<gene>
    <name evidence="3" type="ORF">CCR75_001297</name>
</gene>
<sequence length="259" mass="29251">MLLPSVLWLSCALISYSEGAPIDFPDLTKFKQECEPFRCRPKRTPAPAVAPSTVTSFNHVRDFEFTSNGCGTSGMSVATAQEYQECCDWHDACYSTCGMPKANCEKRLHKCFKAKCSALQDATKQEECTTTAKIFYISANMMGCQAYQDAQKEACECVPIDKAATATRERLEYFLEQNNAPEEELQDDALDALLAKYKGQEPTLFLRLLKKYPHALKHDALKTNYMDTIVNDVDTSVKKKMKKQRAKKKEVPVDEHEDL</sequence>
<evidence type="ECO:0000256" key="1">
    <source>
        <dbReference type="SAM" id="MobiDB-lite"/>
    </source>
</evidence>
<proteinExistence type="predicted"/>
<dbReference type="GO" id="GO:0050482">
    <property type="term" value="P:arachidonate secretion"/>
    <property type="evidence" value="ECO:0007669"/>
    <property type="project" value="InterPro"/>
</dbReference>
<dbReference type="GO" id="GO:0006644">
    <property type="term" value="P:phospholipid metabolic process"/>
    <property type="evidence" value="ECO:0007669"/>
    <property type="project" value="InterPro"/>
</dbReference>
<organism evidence="3 4">
    <name type="scientific">Bremia lactucae</name>
    <name type="common">Lettuce downy mildew</name>
    <dbReference type="NCBI Taxonomy" id="4779"/>
    <lineage>
        <taxon>Eukaryota</taxon>
        <taxon>Sar</taxon>
        <taxon>Stramenopiles</taxon>
        <taxon>Oomycota</taxon>
        <taxon>Peronosporomycetes</taxon>
        <taxon>Peronosporales</taxon>
        <taxon>Peronosporaceae</taxon>
        <taxon>Bremia</taxon>
    </lineage>
</organism>
<evidence type="ECO:0000256" key="2">
    <source>
        <dbReference type="SAM" id="SignalP"/>
    </source>
</evidence>
<dbReference type="Gene3D" id="1.20.90.10">
    <property type="entry name" value="Phospholipase A2 domain"/>
    <property type="match status" value="1"/>
</dbReference>
<evidence type="ECO:0000313" key="3">
    <source>
        <dbReference type="EMBL" id="TDH69698.1"/>
    </source>
</evidence>
<name>A0A976FMY6_BRELC</name>
<evidence type="ECO:0008006" key="5">
    <source>
        <dbReference type="Google" id="ProtNLM"/>
    </source>
</evidence>
<feature type="signal peptide" evidence="2">
    <location>
        <begin position="1"/>
        <end position="19"/>
    </location>
</feature>
<dbReference type="PANTHER" id="PTHR12824:SF8">
    <property type="entry name" value="GXIVSPLA2, ISOFORM A"/>
    <property type="match status" value="1"/>
</dbReference>
<keyword evidence="2" id="KW-0732">Signal</keyword>
<feature type="region of interest" description="Disordered" evidence="1">
    <location>
        <begin position="240"/>
        <end position="259"/>
    </location>
</feature>
<dbReference type="GO" id="GO:0005509">
    <property type="term" value="F:calcium ion binding"/>
    <property type="evidence" value="ECO:0007669"/>
    <property type="project" value="InterPro"/>
</dbReference>
<dbReference type="PANTHER" id="PTHR12824">
    <property type="entry name" value="GROUP XII SECRETORY PHOSPHOLIPASE A2 FAMILY MEMBER"/>
    <property type="match status" value="1"/>
</dbReference>
<dbReference type="GO" id="GO:0004623">
    <property type="term" value="F:phospholipase A2 activity"/>
    <property type="evidence" value="ECO:0007669"/>
    <property type="project" value="InterPro"/>
</dbReference>
<feature type="chain" id="PRO_5037317510" description="Phospholipase A2" evidence="2">
    <location>
        <begin position="20"/>
        <end position="259"/>
    </location>
</feature>
<dbReference type="InterPro" id="IPR036444">
    <property type="entry name" value="PLipase_A2_dom_sf"/>
</dbReference>
<dbReference type="RefSeq" id="XP_067819197.1">
    <property type="nucleotide sequence ID" value="XM_067959401.1"/>
</dbReference>